<accession>A0A2U1QM13</accession>
<proteinExistence type="predicted"/>
<evidence type="ECO:0000313" key="3">
    <source>
        <dbReference type="Proteomes" id="UP000245207"/>
    </source>
</evidence>
<keyword evidence="1" id="KW-0812">Transmembrane</keyword>
<dbReference type="EMBL" id="PKPP01000038">
    <property type="protein sequence ID" value="PWA99033.1"/>
    <property type="molecule type" value="Genomic_DNA"/>
</dbReference>
<keyword evidence="1" id="KW-0472">Membrane</keyword>
<organism evidence="2 3">
    <name type="scientific">Artemisia annua</name>
    <name type="common">Sweet wormwood</name>
    <dbReference type="NCBI Taxonomy" id="35608"/>
    <lineage>
        <taxon>Eukaryota</taxon>
        <taxon>Viridiplantae</taxon>
        <taxon>Streptophyta</taxon>
        <taxon>Embryophyta</taxon>
        <taxon>Tracheophyta</taxon>
        <taxon>Spermatophyta</taxon>
        <taxon>Magnoliopsida</taxon>
        <taxon>eudicotyledons</taxon>
        <taxon>Gunneridae</taxon>
        <taxon>Pentapetalae</taxon>
        <taxon>asterids</taxon>
        <taxon>campanulids</taxon>
        <taxon>Asterales</taxon>
        <taxon>Asteraceae</taxon>
        <taxon>Asteroideae</taxon>
        <taxon>Anthemideae</taxon>
        <taxon>Artemisiinae</taxon>
        <taxon>Artemisia</taxon>
    </lineage>
</organism>
<gene>
    <name evidence="2" type="ORF">CTI12_AA013000</name>
</gene>
<dbReference type="Proteomes" id="UP000245207">
    <property type="component" value="Unassembled WGS sequence"/>
</dbReference>
<keyword evidence="1" id="KW-1133">Transmembrane helix</keyword>
<name>A0A2U1QM13_ARTAN</name>
<dbReference type="OrthoDB" id="1915303at2759"/>
<dbReference type="AlphaFoldDB" id="A0A2U1QM13"/>
<keyword evidence="3" id="KW-1185">Reference proteome</keyword>
<reference evidence="2 3" key="1">
    <citation type="journal article" date="2018" name="Mol. Plant">
        <title>The genome of Artemisia annua provides insight into the evolution of Asteraceae family and artemisinin biosynthesis.</title>
        <authorList>
            <person name="Shen Q."/>
            <person name="Zhang L."/>
            <person name="Liao Z."/>
            <person name="Wang S."/>
            <person name="Yan T."/>
            <person name="Shi P."/>
            <person name="Liu M."/>
            <person name="Fu X."/>
            <person name="Pan Q."/>
            <person name="Wang Y."/>
            <person name="Lv Z."/>
            <person name="Lu X."/>
            <person name="Zhang F."/>
            <person name="Jiang W."/>
            <person name="Ma Y."/>
            <person name="Chen M."/>
            <person name="Hao X."/>
            <person name="Li L."/>
            <person name="Tang Y."/>
            <person name="Lv G."/>
            <person name="Zhou Y."/>
            <person name="Sun X."/>
            <person name="Brodelius P.E."/>
            <person name="Rose J.K.C."/>
            <person name="Tang K."/>
        </authorList>
    </citation>
    <scope>NUCLEOTIDE SEQUENCE [LARGE SCALE GENOMIC DNA]</scope>
    <source>
        <strain evidence="3">cv. Huhao1</strain>
        <tissue evidence="2">Leaf</tissue>
    </source>
</reference>
<protein>
    <submittedName>
        <fullName evidence="2">Uncharacterized protein</fullName>
    </submittedName>
</protein>
<dbReference type="PANTHER" id="PTHR35307:SF6">
    <property type="entry name" value="TRANSMEMBRANE PROTEIN"/>
    <property type="match status" value="1"/>
</dbReference>
<evidence type="ECO:0000256" key="1">
    <source>
        <dbReference type="SAM" id="Phobius"/>
    </source>
</evidence>
<feature type="transmembrane region" description="Helical" evidence="1">
    <location>
        <begin position="289"/>
        <end position="307"/>
    </location>
</feature>
<comment type="caution">
    <text evidence="2">The sequence shown here is derived from an EMBL/GenBank/DDBJ whole genome shotgun (WGS) entry which is preliminary data.</text>
</comment>
<evidence type="ECO:0000313" key="2">
    <source>
        <dbReference type="EMBL" id="PWA99033.1"/>
    </source>
</evidence>
<dbReference type="PANTHER" id="PTHR35307">
    <property type="entry name" value="PROTEIN, PUTATIVE-RELATED"/>
    <property type="match status" value="1"/>
</dbReference>
<sequence>MSGGAKGVSFALALSNAITNLVGIQMRYWGECLRDSAAIGLSKMNEYFVERVCDVGVQFLATIRLHNGELGMNVSLQNLSDHLHARDERPQTSLPEILHMLFTMAGLNNCLILLSQSNSARPISLPIMRTQVLDDKAVSNQEEDAKMTRNSFHLGITLTNLLCHIFTLPKFVIGVPVLIAHGWVMGEKKTTWSGDGLQVYPCLLPTDAIPSDYKWSIPYILIIQFIGSLIGTVEPFSGCYSTMNFRLSKNWIRNHIKVFNVKSYWTGKFYDWKESSILFSITSGNAKIVIHYSIIIKVIILIICIGFQMIVMVACKIIALIPIFIVILKAVYRDTSIVLEQNSENNNDHRRYVLQLEENMELYDRTLKSILTYVDCSMQKAKKRQSNNLIKLLEESISFGGVGKYDILQDPTSPEAYLDCWSLALSFLKGVREGLAYVTNVEKSLNATDDYIRIQKAAKKLWEEVDIHHKWLGNDLKKHAPEVNAAAKILQWFNGTAKNKVTEEQSKYIEGPNDTSIYQLICANSMYRIYRNNSFLSHQHLRGYPRRPIQGIIINDLRHTGCLSHQYNLPQVIVTKCHESVIDKRESSVHAAAQLLGRTAQIIIRLHEQELPTLKSDELPFIDKQWRSYYKHPTV</sequence>